<feature type="region of interest" description="Disordered" evidence="5">
    <location>
        <begin position="34"/>
        <end position="94"/>
    </location>
</feature>
<evidence type="ECO:0000256" key="3">
    <source>
        <dbReference type="ARBA" id="ARBA00023054"/>
    </source>
</evidence>
<organism evidence="6 7">
    <name type="scientific">Ridgeia piscesae</name>
    <name type="common">Tubeworm</name>
    <dbReference type="NCBI Taxonomy" id="27915"/>
    <lineage>
        <taxon>Eukaryota</taxon>
        <taxon>Metazoa</taxon>
        <taxon>Spiralia</taxon>
        <taxon>Lophotrochozoa</taxon>
        <taxon>Annelida</taxon>
        <taxon>Polychaeta</taxon>
        <taxon>Sedentaria</taxon>
        <taxon>Canalipalpata</taxon>
        <taxon>Sabellida</taxon>
        <taxon>Siboglinidae</taxon>
        <taxon>Ridgeia</taxon>
    </lineage>
</organism>
<feature type="compositionally biased region" description="Polar residues" evidence="5">
    <location>
        <begin position="65"/>
        <end position="78"/>
    </location>
</feature>
<evidence type="ECO:0000313" key="6">
    <source>
        <dbReference type="EMBL" id="KAK2190101.1"/>
    </source>
</evidence>
<feature type="coiled-coil region" evidence="4">
    <location>
        <begin position="181"/>
        <end position="355"/>
    </location>
</feature>
<keyword evidence="3 4" id="KW-0175">Coiled coil</keyword>
<dbReference type="PANTHER" id="PTHR18875:SF8">
    <property type="entry name" value="COILED-COIL DOMAIN-CONTAINING PROTEIN 18"/>
    <property type="match status" value="1"/>
</dbReference>
<dbReference type="EMBL" id="JAODUO010000088">
    <property type="protein sequence ID" value="KAK2190101.1"/>
    <property type="molecule type" value="Genomic_DNA"/>
</dbReference>
<dbReference type="PANTHER" id="PTHR18875">
    <property type="entry name" value="SARCOMA ANTIGEN NY-SAR-24/CYTOSKELETAL PROTEIN SOJO"/>
    <property type="match status" value="1"/>
</dbReference>
<evidence type="ECO:0000256" key="2">
    <source>
        <dbReference type="ARBA" id="ARBA00022490"/>
    </source>
</evidence>
<dbReference type="SUPFAM" id="SSF57997">
    <property type="entry name" value="Tropomyosin"/>
    <property type="match status" value="1"/>
</dbReference>
<evidence type="ECO:0000256" key="1">
    <source>
        <dbReference type="ARBA" id="ARBA00004496"/>
    </source>
</evidence>
<evidence type="ECO:0000313" key="7">
    <source>
        <dbReference type="Proteomes" id="UP001209878"/>
    </source>
</evidence>
<dbReference type="GO" id="GO:0005737">
    <property type="term" value="C:cytoplasm"/>
    <property type="evidence" value="ECO:0007669"/>
    <property type="project" value="UniProtKB-SubCell"/>
</dbReference>
<keyword evidence="2" id="KW-0963">Cytoplasm</keyword>
<sequence length="837" mass="95831">MASGGTDDNAHLYKNVQELKYRLELTETSLNSLEALDSDEKGHVNMDQGPALTMDDLSTEDRSTRQVTPVTSPTPQRKSASRSSSETSTNILDDPCRTLYQHAASSSLRTTSSSSSVALSTCYDAEGLRMKLHELRERNTQLVCQNNRLHNEVETACAKLQEANCLLSVSQKKTEEYKSVIPQLEDKLINVRAENESLEKTLRGTEERLETTQRQLGEMDSGLRAHKRNTKCLETQLADTLRDKKRLEKDLGTAVRNAEELQSCYEELRRKTKDKLKSYKIGHDELMEKLEQAKLEKTRYLDDIAILQTKAGRLKGELSHQKLDSFCQAELEKENIRLKADVDRHKKKIVELQTMLTDTEMMRNENCQLRNIVEDQKQQLDACHTQLSCSKKQLAKLELAAACAGTQSPYDSGFGYSGDRSNLDSSYLDTLASAGRKSPPLDAARVCELKSRLAQRECELEELRKQLTCDPCPPLSCLAHLPCQCQCGDSGNSIIDCWRRELLSVLAKNREGERKLAEMEEMVRRFESERAMHTTELLSQGKRLEEFIHANSSLENKLTQRNQLVSKLEQEVDDKENSIAVNERELRKRSLQITAIERQLDQKANEVSQQVALVSELEEAVQRKVVEAQKVRQELQERVNETKALSEQLDTVKQWSKEQQRTLEMQVDKMAQQLETKANRMAEYEHKVEQLSHDLSTKEANLVHTKQQLQDHMEQSQNQIRSLETKVDDATKTVKNLEGAMAVCKEEIGLYMDQISDMKERHETEINEKIDALTNMQLDRAQLEQTVNDREEQLVSLETTLEQRQHMLMESNKRINAVEEEHARTQKQVRRSRGQAK</sequence>
<feature type="coiled-coil region" evidence="4">
    <location>
        <begin position="125"/>
        <end position="152"/>
    </location>
</feature>
<protein>
    <submittedName>
        <fullName evidence="6">Uncharacterized protein</fullName>
    </submittedName>
</protein>
<gene>
    <name evidence="6" type="ORF">NP493_88g02050</name>
</gene>
<reference evidence="6" key="1">
    <citation type="journal article" date="2023" name="Mol. Biol. Evol.">
        <title>Third-Generation Sequencing Reveals the Adaptive Role of the Epigenome in Three Deep-Sea Polychaetes.</title>
        <authorList>
            <person name="Perez M."/>
            <person name="Aroh O."/>
            <person name="Sun Y."/>
            <person name="Lan Y."/>
            <person name="Juniper S.K."/>
            <person name="Young C.R."/>
            <person name="Angers B."/>
            <person name="Qian P.Y."/>
        </authorList>
    </citation>
    <scope>NUCLEOTIDE SEQUENCE</scope>
    <source>
        <strain evidence="6">R07B-5</strain>
    </source>
</reference>
<accession>A0AAD9P8X2</accession>
<comment type="caution">
    <text evidence="6">The sequence shown here is derived from an EMBL/GenBank/DDBJ whole genome shotgun (WGS) entry which is preliminary data.</text>
</comment>
<dbReference type="Proteomes" id="UP001209878">
    <property type="component" value="Unassembled WGS sequence"/>
</dbReference>
<proteinExistence type="predicted"/>
<keyword evidence="7" id="KW-1185">Reference proteome</keyword>
<dbReference type="AlphaFoldDB" id="A0AAD9P8X2"/>
<feature type="region of interest" description="Disordered" evidence="5">
    <location>
        <begin position="816"/>
        <end position="837"/>
    </location>
</feature>
<evidence type="ECO:0000256" key="5">
    <source>
        <dbReference type="SAM" id="MobiDB-lite"/>
    </source>
</evidence>
<name>A0AAD9P8X2_RIDPI</name>
<evidence type="ECO:0000256" key="4">
    <source>
        <dbReference type="SAM" id="Coils"/>
    </source>
</evidence>
<comment type="subcellular location">
    <subcellularLocation>
        <location evidence="1">Cytoplasm</location>
    </subcellularLocation>
</comment>
<feature type="compositionally biased region" description="Basic residues" evidence="5">
    <location>
        <begin position="825"/>
        <end position="837"/>
    </location>
</feature>